<sequence length="257" mass="29869">MSKFYPSCGKTLYVNEKYCMNCGFKSNEKLVVVKNFREFLEEKKKYKSKKGIKKAIPFLIIWFLVWLSVRSYILFILDYNVKNSLVSNLINFLILVSSLLMYMAFYNWRYKDKSYILPSDTVKYINPYVDTKLFQQNVKNITVDYKKLTLNYGEKILYAVSVGIYKGTEIKNINDVVFGDYVVTTDRLCFVAENKGIDDFEVKLCDVLAVHSVAKNILRVKSTLYEKDIFLPESEMVYAVSISQSAVYGDRGSKQYG</sequence>
<evidence type="ECO:0000313" key="3">
    <source>
        <dbReference type="Proteomes" id="UP000823611"/>
    </source>
</evidence>
<accession>A0A9D9DY00</accession>
<keyword evidence="1" id="KW-0812">Transmembrane</keyword>
<reference evidence="2" key="1">
    <citation type="submission" date="2020-10" db="EMBL/GenBank/DDBJ databases">
        <authorList>
            <person name="Gilroy R."/>
        </authorList>
    </citation>
    <scope>NUCLEOTIDE SEQUENCE</scope>
    <source>
        <strain evidence="2">F6-4510</strain>
    </source>
</reference>
<reference evidence="2" key="2">
    <citation type="journal article" date="2021" name="PeerJ">
        <title>Extensive microbial diversity within the chicken gut microbiome revealed by metagenomics and culture.</title>
        <authorList>
            <person name="Gilroy R."/>
            <person name="Ravi A."/>
            <person name="Getino M."/>
            <person name="Pursley I."/>
            <person name="Horton D.L."/>
            <person name="Alikhan N.F."/>
            <person name="Baker D."/>
            <person name="Gharbi K."/>
            <person name="Hall N."/>
            <person name="Watson M."/>
            <person name="Adriaenssens E.M."/>
            <person name="Foster-Nyarko E."/>
            <person name="Jarju S."/>
            <person name="Secka A."/>
            <person name="Antonio M."/>
            <person name="Oren A."/>
            <person name="Chaudhuri R.R."/>
            <person name="La Ragione R."/>
            <person name="Hildebrand F."/>
            <person name="Pallen M.J."/>
        </authorList>
    </citation>
    <scope>NUCLEOTIDE SEQUENCE</scope>
    <source>
        <strain evidence="2">F6-4510</strain>
    </source>
</reference>
<keyword evidence="1" id="KW-1133">Transmembrane helix</keyword>
<dbReference type="Proteomes" id="UP000823611">
    <property type="component" value="Unassembled WGS sequence"/>
</dbReference>
<dbReference type="AlphaFoldDB" id="A0A9D9DY00"/>
<evidence type="ECO:0000256" key="1">
    <source>
        <dbReference type="SAM" id="Phobius"/>
    </source>
</evidence>
<organism evidence="2 3">
    <name type="scientific">Candidatus Fimicola merdigallinarum</name>
    <dbReference type="NCBI Taxonomy" id="2840819"/>
    <lineage>
        <taxon>Bacteria</taxon>
        <taxon>Bacillati</taxon>
        <taxon>Bacillota</taxon>
        <taxon>Clostridia</taxon>
        <taxon>Lachnospirales</taxon>
        <taxon>Lachnospiraceae</taxon>
        <taxon>Lachnospiraceae incertae sedis</taxon>
        <taxon>Candidatus Fimicola</taxon>
    </lineage>
</organism>
<dbReference type="EMBL" id="JADIMX010000129">
    <property type="protein sequence ID" value="MBO8435057.1"/>
    <property type="molecule type" value="Genomic_DNA"/>
</dbReference>
<name>A0A9D9DY00_9FIRM</name>
<proteinExistence type="predicted"/>
<feature type="transmembrane region" description="Helical" evidence="1">
    <location>
        <begin position="55"/>
        <end position="77"/>
    </location>
</feature>
<gene>
    <name evidence="2" type="ORF">IAC55_07040</name>
</gene>
<evidence type="ECO:0000313" key="2">
    <source>
        <dbReference type="EMBL" id="MBO8435057.1"/>
    </source>
</evidence>
<comment type="caution">
    <text evidence="2">The sequence shown here is derived from an EMBL/GenBank/DDBJ whole genome shotgun (WGS) entry which is preliminary data.</text>
</comment>
<protein>
    <submittedName>
        <fullName evidence="2">Uncharacterized protein</fullName>
    </submittedName>
</protein>
<keyword evidence="1" id="KW-0472">Membrane</keyword>
<feature type="transmembrane region" description="Helical" evidence="1">
    <location>
        <begin position="89"/>
        <end position="108"/>
    </location>
</feature>